<dbReference type="Gene3D" id="2.60.40.10">
    <property type="entry name" value="Immunoglobulins"/>
    <property type="match status" value="1"/>
</dbReference>
<dbReference type="InterPro" id="IPR006652">
    <property type="entry name" value="Kelch_1"/>
</dbReference>
<dbReference type="SUPFAM" id="SSF49785">
    <property type="entry name" value="Galactose-binding domain-like"/>
    <property type="match status" value="1"/>
</dbReference>
<reference evidence="5" key="1">
    <citation type="journal article" date="2017" name="Nat. Microbiol.">
        <title>Global analysis of biosynthetic gene clusters reveals vast potential of secondary metabolite production in Penicillium species.</title>
        <authorList>
            <person name="Nielsen J.C."/>
            <person name="Grijseels S."/>
            <person name="Prigent S."/>
            <person name="Ji B."/>
            <person name="Dainat J."/>
            <person name="Nielsen K.F."/>
            <person name="Frisvad J.C."/>
            <person name="Workman M."/>
            <person name="Nielsen J."/>
        </authorList>
    </citation>
    <scope>NUCLEOTIDE SEQUENCE [LARGE SCALE GENOMIC DNA]</scope>
    <source>
        <strain evidence="5">IBT 31811</strain>
    </source>
</reference>
<dbReference type="InterPro" id="IPR013783">
    <property type="entry name" value="Ig-like_fold"/>
</dbReference>
<feature type="chain" id="PRO_5010747094" description="F5/8 type C domain-containing protein" evidence="2">
    <location>
        <begin position="18"/>
        <end position="671"/>
    </location>
</feature>
<dbReference type="InterPro" id="IPR000421">
    <property type="entry name" value="FA58C"/>
</dbReference>
<feature type="signal peptide" evidence="2">
    <location>
        <begin position="1"/>
        <end position="17"/>
    </location>
</feature>
<protein>
    <recommendedName>
        <fullName evidence="3">F5/8 type C domain-containing protein</fullName>
    </recommendedName>
</protein>
<keyword evidence="5" id="KW-1185">Reference proteome</keyword>
<dbReference type="Gene3D" id="2.60.120.260">
    <property type="entry name" value="Galactose-binding domain-like"/>
    <property type="match status" value="1"/>
</dbReference>
<dbReference type="InterPro" id="IPR014756">
    <property type="entry name" value="Ig_E-set"/>
</dbReference>
<evidence type="ECO:0000259" key="3">
    <source>
        <dbReference type="PROSITE" id="PS50022"/>
    </source>
</evidence>
<gene>
    <name evidence="4" type="ORF">PENANT_c014G04168</name>
</gene>
<comment type="caution">
    <text evidence="4">The sequence shown here is derived from an EMBL/GenBank/DDBJ whole genome shotgun (WGS) entry which is preliminary data.</text>
</comment>
<dbReference type="CDD" id="cd02851">
    <property type="entry name" value="E_set_GO_C"/>
    <property type="match status" value="1"/>
</dbReference>
<dbReference type="Pfam" id="PF01344">
    <property type="entry name" value="Kelch_1"/>
    <property type="match status" value="1"/>
</dbReference>
<dbReference type="SUPFAM" id="SSF50965">
    <property type="entry name" value="Galactose oxidase, central domain"/>
    <property type="match status" value="1"/>
</dbReference>
<evidence type="ECO:0000256" key="1">
    <source>
        <dbReference type="ARBA" id="ARBA00022729"/>
    </source>
</evidence>
<dbReference type="InterPro" id="IPR037293">
    <property type="entry name" value="Gal_Oxidase_central_sf"/>
</dbReference>
<dbReference type="Proteomes" id="UP000191672">
    <property type="component" value="Unassembled WGS sequence"/>
</dbReference>
<dbReference type="AlphaFoldDB" id="A0A1V6Q4B6"/>
<dbReference type="Pfam" id="PF00754">
    <property type="entry name" value="F5_F8_type_C"/>
    <property type="match status" value="1"/>
</dbReference>
<evidence type="ECO:0000256" key="2">
    <source>
        <dbReference type="SAM" id="SignalP"/>
    </source>
</evidence>
<sequence>MHAKWLSGLLLLGLSQAKDNSQALQTAATTNLQSAAEDPYATNQAPPIGEKLSRRRWTVTCDNSQTDECTKMLDDNFDTFWQSGNDGSIHEVVVDLSRAENIQALSIVSRRDTATTGQIFAHQIYVSNDKENWGNPVAFGTWYNTTDEKLAVFEPKEGQYLRLVSLDGNAASISELQIYDSDSPKQVSNGGVWGPTIDLPLVAVSGAVLPGTGQVLVWSSWAKDDYLHSTSQTLTALWDPKTGNVTQRTVQDTGHDMFCAGTSWDGNNELLVTGGNNDGQTSILDPATDTWYPGAAMKLGRAYHASATNSEGRVFIIGGSWNGGTNNNRDGEIYDPVAEEFTGLPGARVEPMWTNDANGGYRRDSHGWLFGWKNGTVFQAGPSKAMNWYYTSGQGDQKPAGNRGDADDAMSGNAVMFDAVNGKIISFGGSPSYENTYATKDAHLIEIGEPGTDPKVSTAKNPSGDGMAFARVFHTSVVLPNGNVFVAGGQTYATPFNDSGAQFTPEIYDPATNEFRQGQTNSVVRVYHSISLLLTDGRVFNGGSGLGVSAPSNHFDAQIYTPDYLLNNDGTLATRPTIDSVDKRTLHPGEKLIVKASIKLTKASLIRYGSTTHTMNTDQRRVVLDSWAANGETYETTLPSEAGALLPGPWMLFILNDDGVPSIAETIYIEV</sequence>
<feature type="domain" description="F5/8 type C" evidence="3">
    <location>
        <begin position="43"/>
        <end position="181"/>
    </location>
</feature>
<organism evidence="4 5">
    <name type="scientific">Penicillium antarcticum</name>
    <dbReference type="NCBI Taxonomy" id="416450"/>
    <lineage>
        <taxon>Eukaryota</taxon>
        <taxon>Fungi</taxon>
        <taxon>Dikarya</taxon>
        <taxon>Ascomycota</taxon>
        <taxon>Pezizomycotina</taxon>
        <taxon>Eurotiomycetes</taxon>
        <taxon>Eurotiomycetidae</taxon>
        <taxon>Eurotiales</taxon>
        <taxon>Aspergillaceae</taxon>
        <taxon>Penicillium</taxon>
    </lineage>
</organism>
<dbReference type="Gene3D" id="2.130.10.80">
    <property type="entry name" value="Galactose oxidase/kelch, beta-propeller"/>
    <property type="match status" value="1"/>
</dbReference>
<name>A0A1V6Q4B6_9EURO</name>
<dbReference type="InterPro" id="IPR015202">
    <property type="entry name" value="GO-like_E_set"/>
</dbReference>
<dbReference type="InterPro" id="IPR011043">
    <property type="entry name" value="Gal_Oxase/kelch_b-propeller"/>
</dbReference>
<dbReference type="InterPro" id="IPR008979">
    <property type="entry name" value="Galactose-bd-like_sf"/>
</dbReference>
<evidence type="ECO:0000313" key="5">
    <source>
        <dbReference type="Proteomes" id="UP000191672"/>
    </source>
</evidence>
<dbReference type="SUPFAM" id="SSF81296">
    <property type="entry name" value="E set domains"/>
    <property type="match status" value="1"/>
</dbReference>
<dbReference type="UniPathway" id="UPA00280"/>
<dbReference type="EMBL" id="MDYN01000014">
    <property type="protein sequence ID" value="OQD84100.1"/>
    <property type="molecule type" value="Genomic_DNA"/>
</dbReference>
<evidence type="ECO:0000313" key="4">
    <source>
        <dbReference type="EMBL" id="OQD84100.1"/>
    </source>
</evidence>
<dbReference type="PROSITE" id="PS50022">
    <property type="entry name" value="FA58C_3"/>
    <property type="match status" value="1"/>
</dbReference>
<dbReference type="PANTHER" id="PTHR32208:SF68">
    <property type="entry name" value="GALACTOSE OXIDASE"/>
    <property type="match status" value="1"/>
</dbReference>
<dbReference type="SMART" id="SM00612">
    <property type="entry name" value="Kelch"/>
    <property type="match status" value="3"/>
</dbReference>
<dbReference type="PANTHER" id="PTHR32208">
    <property type="entry name" value="SECRETED PROTEIN-RELATED"/>
    <property type="match status" value="1"/>
</dbReference>
<dbReference type="InterPro" id="IPR009880">
    <property type="entry name" value="Glyoxal_oxidase_N"/>
</dbReference>
<dbReference type="Pfam" id="PF09118">
    <property type="entry name" value="GO-like_E_set"/>
    <property type="match status" value="1"/>
</dbReference>
<proteinExistence type="predicted"/>
<dbReference type="Pfam" id="PF07250">
    <property type="entry name" value="Glyoxal_oxid_N"/>
    <property type="match status" value="1"/>
</dbReference>
<accession>A0A1V6Q4B6</accession>
<keyword evidence="1 2" id="KW-0732">Signal</keyword>
<dbReference type="STRING" id="416450.A0A1V6Q4B6"/>